<dbReference type="OrthoDB" id="9795973at2"/>
<name>A0A1W6ZXX8_9HYPH</name>
<dbReference type="STRING" id="1235591.CAK95_25785"/>
<dbReference type="KEGG" id="psin:CAK95_25785"/>
<dbReference type="Gene3D" id="3.40.50.10110">
    <property type="entry name" value="DNA polymerase III subunit chi"/>
    <property type="match status" value="1"/>
</dbReference>
<gene>
    <name evidence="1" type="ORF">CAK95_25785</name>
</gene>
<dbReference type="GO" id="GO:0006260">
    <property type="term" value="P:DNA replication"/>
    <property type="evidence" value="ECO:0007669"/>
    <property type="project" value="InterPro"/>
</dbReference>
<dbReference type="InterPro" id="IPR007459">
    <property type="entry name" value="DNA_pol3_chi"/>
</dbReference>
<evidence type="ECO:0000313" key="2">
    <source>
        <dbReference type="Proteomes" id="UP000194137"/>
    </source>
</evidence>
<dbReference type="GO" id="GO:0003887">
    <property type="term" value="F:DNA-directed DNA polymerase activity"/>
    <property type="evidence" value="ECO:0007669"/>
    <property type="project" value="InterPro"/>
</dbReference>
<dbReference type="AlphaFoldDB" id="A0A1W6ZXX8"/>
<dbReference type="RefSeq" id="WP_086090541.1">
    <property type="nucleotide sequence ID" value="NZ_CP021112.1"/>
</dbReference>
<dbReference type="PANTHER" id="PTHR38767:SF1">
    <property type="entry name" value="DNA POLYMERASE III SUBUNIT CHI"/>
    <property type="match status" value="1"/>
</dbReference>
<dbReference type="PANTHER" id="PTHR38767">
    <property type="entry name" value="DNA POLYMERASE III SUBUNIT CHI"/>
    <property type="match status" value="1"/>
</dbReference>
<dbReference type="NCBIfam" id="NF004347">
    <property type="entry name" value="PRK05728.1-4"/>
    <property type="match status" value="1"/>
</dbReference>
<accession>A0A1W6ZXX8</accession>
<sequence length="150" mass="17061">MTEVRFYHLIDQKLERVLPQLLELSLQRGWRVVVQASSDERVEALDAHLWTYRDDSFLPHGTSRSPDAVDQPVLITANDGNPNHANVRFLIDGAPLPDDAANYDRLVLIFDGNDDEAVALARERWSQAKGQGHDASYWQPDENGRWVQKA</sequence>
<dbReference type="GO" id="GO:0032298">
    <property type="term" value="P:positive regulation of DNA-templated DNA replication initiation"/>
    <property type="evidence" value="ECO:0007669"/>
    <property type="project" value="TreeGrafter"/>
</dbReference>
<evidence type="ECO:0000313" key="1">
    <source>
        <dbReference type="EMBL" id="ARQ02128.1"/>
    </source>
</evidence>
<dbReference type="GO" id="GO:0003677">
    <property type="term" value="F:DNA binding"/>
    <property type="evidence" value="ECO:0007669"/>
    <property type="project" value="InterPro"/>
</dbReference>
<dbReference type="Pfam" id="PF04364">
    <property type="entry name" value="DNA_pol3_chi"/>
    <property type="match status" value="1"/>
</dbReference>
<dbReference type="EMBL" id="CP021112">
    <property type="protein sequence ID" value="ARQ02128.1"/>
    <property type="molecule type" value="Genomic_DNA"/>
</dbReference>
<dbReference type="Proteomes" id="UP000194137">
    <property type="component" value="Chromosome"/>
</dbReference>
<organism evidence="1 2">
    <name type="scientific">Pseudorhodoplanes sinuspersici</name>
    <dbReference type="NCBI Taxonomy" id="1235591"/>
    <lineage>
        <taxon>Bacteria</taxon>
        <taxon>Pseudomonadati</taxon>
        <taxon>Pseudomonadota</taxon>
        <taxon>Alphaproteobacteria</taxon>
        <taxon>Hyphomicrobiales</taxon>
        <taxon>Pseudorhodoplanes</taxon>
    </lineage>
</organism>
<reference evidence="1 2" key="1">
    <citation type="submission" date="2017-05" db="EMBL/GenBank/DDBJ databases">
        <title>Full genome sequence of Pseudorhodoplanes sinuspersici.</title>
        <authorList>
            <person name="Dastgheib S.M.M."/>
            <person name="Shavandi M."/>
            <person name="Tirandaz H."/>
        </authorList>
    </citation>
    <scope>NUCLEOTIDE SEQUENCE [LARGE SCALE GENOMIC DNA]</scope>
    <source>
        <strain evidence="1 2">RIPI110</strain>
    </source>
</reference>
<dbReference type="SUPFAM" id="SSF102400">
    <property type="entry name" value="DNA polymerase III chi subunit"/>
    <property type="match status" value="1"/>
</dbReference>
<proteinExistence type="predicted"/>
<keyword evidence="2" id="KW-1185">Reference proteome</keyword>
<dbReference type="InterPro" id="IPR036768">
    <property type="entry name" value="PolIII_chi_sf"/>
</dbReference>
<protein>
    <submittedName>
        <fullName evidence="1">DNA polymerase III subunit chi</fullName>
    </submittedName>
</protein>